<keyword evidence="4 7" id="KW-0812">Transmembrane</keyword>
<keyword evidence="3" id="KW-1003">Cell membrane</keyword>
<dbReference type="Proteomes" id="UP000727506">
    <property type="component" value="Unassembled WGS sequence"/>
</dbReference>
<dbReference type="Gene3D" id="1.20.1630.10">
    <property type="entry name" value="Formate dehydrogenase/DMSO reductase domain"/>
    <property type="match status" value="1"/>
</dbReference>
<evidence type="ECO:0000256" key="6">
    <source>
        <dbReference type="ARBA" id="ARBA00023136"/>
    </source>
</evidence>
<accession>A0A943UW26</accession>
<evidence type="ECO:0000256" key="3">
    <source>
        <dbReference type="ARBA" id="ARBA00022475"/>
    </source>
</evidence>
<evidence type="ECO:0000313" key="8">
    <source>
        <dbReference type="EMBL" id="MBS6939897.1"/>
    </source>
</evidence>
<feature type="transmembrane region" description="Helical" evidence="7">
    <location>
        <begin position="262"/>
        <end position="290"/>
    </location>
</feature>
<name>A0A943UW26_9ACTN</name>
<comment type="subcellular location">
    <subcellularLocation>
        <location evidence="1">Cell membrane</location>
        <topology evidence="1">Multi-pass membrane protein</topology>
    </subcellularLocation>
</comment>
<evidence type="ECO:0000256" key="7">
    <source>
        <dbReference type="SAM" id="Phobius"/>
    </source>
</evidence>
<proteinExistence type="inferred from homology"/>
<keyword evidence="6 7" id="KW-0472">Membrane</keyword>
<comment type="caution">
    <text evidence="8">The sequence shown here is derived from an EMBL/GenBank/DDBJ whole genome shotgun (WGS) entry which is preliminary data.</text>
</comment>
<feature type="transmembrane region" description="Helical" evidence="7">
    <location>
        <begin position="233"/>
        <end position="250"/>
    </location>
</feature>
<keyword evidence="5 7" id="KW-1133">Transmembrane helix</keyword>
<dbReference type="Pfam" id="PF03916">
    <property type="entry name" value="NrfD"/>
    <property type="match status" value="1"/>
</dbReference>
<dbReference type="InterPro" id="IPR005614">
    <property type="entry name" value="NrfD-like"/>
</dbReference>
<evidence type="ECO:0000256" key="1">
    <source>
        <dbReference type="ARBA" id="ARBA00004651"/>
    </source>
</evidence>
<feature type="transmembrane region" description="Helical" evidence="7">
    <location>
        <begin position="6"/>
        <end position="26"/>
    </location>
</feature>
<feature type="transmembrane region" description="Helical" evidence="7">
    <location>
        <begin position="121"/>
        <end position="141"/>
    </location>
</feature>
<dbReference type="GO" id="GO:0005886">
    <property type="term" value="C:plasma membrane"/>
    <property type="evidence" value="ECO:0007669"/>
    <property type="project" value="UniProtKB-SubCell"/>
</dbReference>
<evidence type="ECO:0000256" key="4">
    <source>
        <dbReference type="ARBA" id="ARBA00022692"/>
    </source>
</evidence>
<organism evidence="8 9">
    <name type="scientific">Slackia piriformis</name>
    <dbReference type="NCBI Taxonomy" id="626934"/>
    <lineage>
        <taxon>Bacteria</taxon>
        <taxon>Bacillati</taxon>
        <taxon>Actinomycetota</taxon>
        <taxon>Coriobacteriia</taxon>
        <taxon>Eggerthellales</taxon>
        <taxon>Eggerthellaceae</taxon>
        <taxon>Slackia</taxon>
    </lineage>
</organism>
<evidence type="ECO:0000313" key="9">
    <source>
        <dbReference type="Proteomes" id="UP000727506"/>
    </source>
</evidence>
<comment type="similarity">
    <text evidence="2">Belongs to the NrfD family.</text>
</comment>
<dbReference type="PANTHER" id="PTHR34856">
    <property type="entry name" value="PROTEIN NRFD"/>
    <property type="match status" value="1"/>
</dbReference>
<feature type="transmembrane region" description="Helical" evidence="7">
    <location>
        <begin position="84"/>
        <end position="109"/>
    </location>
</feature>
<dbReference type="PANTHER" id="PTHR34856:SF2">
    <property type="entry name" value="PROTEIN NRFD"/>
    <property type="match status" value="1"/>
</dbReference>
<evidence type="ECO:0000256" key="5">
    <source>
        <dbReference type="ARBA" id="ARBA00022989"/>
    </source>
</evidence>
<sequence length="300" mass="30918">MASSFIACYLFLAGGGAGAFFIAALVDGVLRFKRTPWLVRVAPVTDAGLSIGPAAVAVGGVFLLCDLGSPERALNVFLGPPQSLLGMGAWSIAIFCFSAIAALVCGRAAFPLVRRVVEPAFQAIAFACSAFVMVYSGLYLSLFPAIPFLHTPWIPILFVASALATGAGALTVTAFVRQGFEGMLDGIGALSTADALLAVVEAVALAAFCVDAFMAGDAVACSVRSLVTGSFSALFWIGVVAAGLVGPLAIDIVSRRVAFAPLIAAGGLLRMTGGLCLRFALLLAAVRYGMVDMSVQSFWF</sequence>
<feature type="transmembrane region" description="Helical" evidence="7">
    <location>
        <begin position="38"/>
        <end position="64"/>
    </location>
</feature>
<dbReference type="AlphaFoldDB" id="A0A943UW26"/>
<feature type="transmembrane region" description="Helical" evidence="7">
    <location>
        <begin position="188"/>
        <end position="213"/>
    </location>
</feature>
<feature type="transmembrane region" description="Helical" evidence="7">
    <location>
        <begin position="153"/>
        <end position="176"/>
    </location>
</feature>
<dbReference type="InterPro" id="IPR052049">
    <property type="entry name" value="Electron_transfer_protein"/>
</dbReference>
<dbReference type="EMBL" id="JAGZSV010000001">
    <property type="protein sequence ID" value="MBS6939897.1"/>
    <property type="molecule type" value="Genomic_DNA"/>
</dbReference>
<protein>
    <submittedName>
        <fullName evidence="8">Polysulfide reductase NrfD</fullName>
    </submittedName>
</protein>
<evidence type="ECO:0000256" key="2">
    <source>
        <dbReference type="ARBA" id="ARBA00008929"/>
    </source>
</evidence>
<reference evidence="8" key="1">
    <citation type="submission" date="2021-02" db="EMBL/GenBank/DDBJ databases">
        <title>Infant gut strain persistence is associated with maternal origin, phylogeny, and functional potential including surface adhesion and iron acquisition.</title>
        <authorList>
            <person name="Lou Y.C."/>
        </authorList>
    </citation>
    <scope>NUCLEOTIDE SEQUENCE</scope>
    <source>
        <strain evidence="8">L2_039_000G1_dasL2_039_000G1_concoct_11</strain>
    </source>
</reference>
<gene>
    <name evidence="8" type="primary">nrfD</name>
    <name evidence="8" type="ORF">KH142_00120</name>
</gene>